<dbReference type="PROSITE" id="PS51257">
    <property type="entry name" value="PROKAR_LIPOPROTEIN"/>
    <property type="match status" value="1"/>
</dbReference>
<evidence type="ECO:0000313" key="3">
    <source>
        <dbReference type="EMBL" id="PLS29914.1"/>
    </source>
</evidence>
<feature type="compositionally biased region" description="Polar residues" evidence="1">
    <location>
        <begin position="682"/>
        <end position="693"/>
    </location>
</feature>
<dbReference type="RefSeq" id="WP_133124945.1">
    <property type="nucleotide sequence ID" value="NZ_NMWU01000060.1"/>
</dbReference>
<feature type="region of interest" description="Disordered" evidence="1">
    <location>
        <begin position="682"/>
        <end position="702"/>
    </location>
</feature>
<dbReference type="EMBL" id="NMWU01000060">
    <property type="protein sequence ID" value="PLS29914.1"/>
    <property type="molecule type" value="Genomic_DNA"/>
</dbReference>
<proteinExistence type="predicted"/>
<feature type="compositionally biased region" description="Low complexity" evidence="1">
    <location>
        <begin position="76"/>
        <end position="94"/>
    </location>
</feature>
<evidence type="ECO:0000256" key="1">
    <source>
        <dbReference type="SAM" id="MobiDB-lite"/>
    </source>
</evidence>
<dbReference type="OrthoDB" id="3222861at2"/>
<protein>
    <submittedName>
        <fullName evidence="3">Peptidase</fullName>
    </submittedName>
</protein>
<gene>
    <name evidence="3" type="ORF">Uis1B_2252</name>
</gene>
<feature type="non-terminal residue" evidence="3">
    <location>
        <position position="1177"/>
    </location>
</feature>
<evidence type="ECO:0000256" key="2">
    <source>
        <dbReference type="SAM" id="SignalP"/>
    </source>
</evidence>
<organism evidence="3 4">
    <name type="scientific">Bifidobacterium margollesii</name>
    <dbReference type="NCBI Taxonomy" id="2020964"/>
    <lineage>
        <taxon>Bacteria</taxon>
        <taxon>Bacillati</taxon>
        <taxon>Actinomycetota</taxon>
        <taxon>Actinomycetes</taxon>
        <taxon>Bifidobacteriales</taxon>
        <taxon>Bifidobacteriaceae</taxon>
        <taxon>Bifidobacterium</taxon>
    </lineage>
</organism>
<keyword evidence="4" id="KW-1185">Reference proteome</keyword>
<dbReference type="Proteomes" id="UP000235050">
    <property type="component" value="Unassembled WGS sequence"/>
</dbReference>
<feature type="compositionally biased region" description="Low complexity" evidence="1">
    <location>
        <begin position="54"/>
        <end position="67"/>
    </location>
</feature>
<feature type="signal peptide" evidence="2">
    <location>
        <begin position="1"/>
        <end position="26"/>
    </location>
</feature>
<sequence>MGRIRGLVALAVAGATLVSGCVTANAADTSPADAGVTIQQDTTGSQTNGDGDDGTVTVTPPTADDTGSTGGANDTNGSAGDNGAGPSAGSSPAAKPGRTAAPSPKTNTGSQARPKAAPSPQSKTKTDAKATPDAPGNRKGSLAVTAQANTSLDGVTVTLYRIGSYPNGMTKELAAKTSWDDLHAVAADDTVRTLAAKAAVKAGVKTSGDPVDAVYREMDIEKRGMMLSAMLSGLNASGAKPTATVTGATTVSLPEGVYLGVPDVDEAVPNLGATTIDGTARLKDYTLGAIVIAGTVNAASRAEGKSSDPAAQPGLLSRAMSLFSARAAGKGALTLKDIKHIPYAGYPYYAGDFRMSDNTGRTLLCVQADANTPEIGATYDARNYRYNDEQDRKMRAVVYYGIDGPGNMFGRDRNTALVMMHFMFSYIQNGHDPVRSYPEVIGKQPYENFKKTVLANWRDKTEEATGIRLLFYMANPVDQGQSLIGWETVRWRPGILSQFQYSTSSGWKSSFSADTKINTTSQVRDRVRITAMDGPKPSDDFFTIQWVLRVRDRATGKVTGTTETEVVKDTFTKDQSRWYDKTFSPSSVYGRGVNNWPANSDIYFNIAVRRAKDGDHGDPATLAEAKSYGYRSYMKQNTAIKGSANWNANKGQYYDHIGWDPATGRQDPVERASTPVKPSLKVTTTRVNASNDPVNPAGDTAPMHDSIIVSRASGNSIASGKDGGKVFADVTLHADLNKDGKEDVVSAAKRTTFSLPSPLSGARQFRFYSEDFVPSDLKGQTKWMPGAKYWFDVKAYGQDANNWNTLALTAQGDHSGVNDPAEQFTMPVNTENVSFSTRALAGTDANPTDPPAISGGTQRVRDRLYAQCTDIPAGTKFTGTLILNWSKDGDATPEASKSKPVSMACGASWSPYYAPADLGMDAWAGGKYWFNLNVPVQAHVPSAKPLNGFDDSAESWTTLVPSVSFATRAQATFNLAGNTTPVSDLIWTGCTNIPDGTTFTGTSTLNVDTDRDGKADHTKSVTVAPKCGRTVASPTVSPKDLGVGDRWPAGFYWWDLNVPKQGRYVLNDTGHAGHGDAKESWTAAASRLMTAGVTSQAANGLVADWNQQDVTRDTKFDSHASSLLIAGGTDPVSDRVRLDVKSLDTPAHRDWDTNNDGRFDGSLRFTVKTTMHLTGGK</sequence>
<feature type="region of interest" description="Disordered" evidence="1">
    <location>
        <begin position="33"/>
        <end position="142"/>
    </location>
</feature>
<name>A0A2N5J6T7_9BIFI</name>
<evidence type="ECO:0000313" key="4">
    <source>
        <dbReference type="Proteomes" id="UP000235050"/>
    </source>
</evidence>
<feature type="compositionally biased region" description="Polar residues" evidence="1">
    <location>
        <begin position="37"/>
        <end position="48"/>
    </location>
</feature>
<feature type="chain" id="PRO_5014685171" evidence="2">
    <location>
        <begin position="27"/>
        <end position="1177"/>
    </location>
</feature>
<keyword evidence="2" id="KW-0732">Signal</keyword>
<accession>A0A2N5J6T7</accession>
<reference evidence="3 4" key="1">
    <citation type="submission" date="2017-07" db="EMBL/GenBank/DDBJ databases">
        <title>Bifidobacterium novel species.</title>
        <authorList>
            <person name="Lugli G.A."/>
            <person name="Milani C."/>
            <person name="Duranti S."/>
            <person name="Mangifesta M."/>
        </authorList>
    </citation>
    <scope>NUCLEOTIDE SEQUENCE [LARGE SCALE GENOMIC DNA]</scope>
    <source>
        <strain evidence="4">Uis1B</strain>
    </source>
</reference>
<comment type="caution">
    <text evidence="3">The sequence shown here is derived from an EMBL/GenBank/DDBJ whole genome shotgun (WGS) entry which is preliminary data.</text>
</comment>
<dbReference type="AlphaFoldDB" id="A0A2N5J6T7"/>